<proteinExistence type="predicted"/>
<evidence type="ECO:0000313" key="1">
    <source>
        <dbReference type="EMBL" id="OHA25406.1"/>
    </source>
</evidence>
<gene>
    <name evidence="1" type="ORF">A3D56_01310</name>
</gene>
<name>A0A1G2MNG2_9BACT</name>
<accession>A0A1G2MNG2</accession>
<organism evidence="1 2">
    <name type="scientific">Candidatus Taylorbacteria bacterium RIFCSPHIGHO2_02_FULL_45_35</name>
    <dbReference type="NCBI Taxonomy" id="1802311"/>
    <lineage>
        <taxon>Bacteria</taxon>
        <taxon>Candidatus Tayloriibacteriota</taxon>
    </lineage>
</organism>
<dbReference type="EMBL" id="MHRP01000049">
    <property type="protein sequence ID" value="OHA25406.1"/>
    <property type="molecule type" value="Genomic_DNA"/>
</dbReference>
<sequence>MWLITVEALMLERLCGPQRSTNVLKLIPWEVVVGAKPPTRGQSRILRRPTRKEEILFCEVSVRSA</sequence>
<evidence type="ECO:0000313" key="2">
    <source>
        <dbReference type="Proteomes" id="UP000177943"/>
    </source>
</evidence>
<protein>
    <submittedName>
        <fullName evidence="1">Uncharacterized protein</fullName>
    </submittedName>
</protein>
<dbReference type="Proteomes" id="UP000177943">
    <property type="component" value="Unassembled WGS sequence"/>
</dbReference>
<dbReference type="AlphaFoldDB" id="A0A1G2MNG2"/>
<comment type="caution">
    <text evidence="1">The sequence shown here is derived from an EMBL/GenBank/DDBJ whole genome shotgun (WGS) entry which is preliminary data.</text>
</comment>
<reference evidence="1 2" key="1">
    <citation type="journal article" date="2016" name="Nat. Commun.">
        <title>Thousands of microbial genomes shed light on interconnected biogeochemical processes in an aquifer system.</title>
        <authorList>
            <person name="Anantharaman K."/>
            <person name="Brown C.T."/>
            <person name="Hug L.A."/>
            <person name="Sharon I."/>
            <person name="Castelle C.J."/>
            <person name="Probst A.J."/>
            <person name="Thomas B.C."/>
            <person name="Singh A."/>
            <person name="Wilkins M.J."/>
            <person name="Karaoz U."/>
            <person name="Brodie E.L."/>
            <person name="Williams K.H."/>
            <person name="Hubbard S.S."/>
            <person name="Banfield J.F."/>
        </authorList>
    </citation>
    <scope>NUCLEOTIDE SEQUENCE [LARGE SCALE GENOMIC DNA]</scope>
</reference>